<evidence type="ECO:0000313" key="6">
    <source>
        <dbReference type="Proteomes" id="UP000217465"/>
    </source>
</evidence>
<feature type="DNA-binding region" description="H-T-H motif" evidence="2">
    <location>
        <begin position="29"/>
        <end position="48"/>
    </location>
</feature>
<reference evidence="4" key="2">
    <citation type="submission" date="2023-03" db="EMBL/GenBank/DDBJ databases">
        <authorList>
            <person name="Shen W."/>
            <person name="Cai J."/>
        </authorList>
    </citation>
    <scope>NUCLEOTIDE SEQUENCE</scope>
    <source>
        <strain evidence="4">P82-2</strain>
    </source>
</reference>
<evidence type="ECO:0000313" key="4">
    <source>
        <dbReference type="EMBL" id="MDT2731230.1"/>
    </source>
</evidence>
<dbReference type="Proteomes" id="UP001180515">
    <property type="component" value="Unassembled WGS sequence"/>
</dbReference>
<dbReference type="Gene3D" id="1.10.357.10">
    <property type="entry name" value="Tetracycline Repressor, domain 2"/>
    <property type="match status" value="1"/>
</dbReference>
<keyword evidence="1 2" id="KW-0238">DNA-binding</keyword>
<accession>A0A0E2UGV2</accession>
<dbReference type="InterPro" id="IPR009057">
    <property type="entry name" value="Homeodomain-like_sf"/>
</dbReference>
<dbReference type="InterPro" id="IPR001647">
    <property type="entry name" value="HTH_TetR"/>
</dbReference>
<dbReference type="AlphaFoldDB" id="A0A0E2UGV2"/>
<dbReference type="EMBL" id="JARQAG010000002">
    <property type="protein sequence ID" value="MDT2731230.1"/>
    <property type="molecule type" value="Genomic_DNA"/>
</dbReference>
<dbReference type="Pfam" id="PF00440">
    <property type="entry name" value="TetR_N"/>
    <property type="match status" value="1"/>
</dbReference>
<dbReference type="InterPro" id="IPR039532">
    <property type="entry name" value="TetR_C_Firmicutes"/>
</dbReference>
<dbReference type="Pfam" id="PF14278">
    <property type="entry name" value="TetR_C_8"/>
    <property type="match status" value="1"/>
</dbReference>
<dbReference type="OrthoDB" id="9810250at2"/>
<dbReference type="eggNOG" id="COG1309">
    <property type="taxonomic scope" value="Bacteria"/>
</dbReference>
<dbReference type="RefSeq" id="WP_003104678.1">
    <property type="nucleotide sequence ID" value="NZ_BAWT01000018.1"/>
</dbReference>
<dbReference type="GO" id="GO:0003677">
    <property type="term" value="F:DNA binding"/>
    <property type="evidence" value="ECO:0007669"/>
    <property type="project" value="UniProtKB-UniRule"/>
</dbReference>
<comment type="caution">
    <text evidence="5">The sequence shown here is derived from an EMBL/GenBank/DDBJ whole genome shotgun (WGS) entry which is preliminary data.</text>
</comment>
<name>A0A0E2UGV2_9STRE</name>
<protein>
    <submittedName>
        <fullName evidence="5">HTH-type transcriptional regulator SrpR</fullName>
    </submittedName>
    <submittedName>
        <fullName evidence="4">TetR/AcrR family transcriptional regulator</fullName>
    </submittedName>
</protein>
<evidence type="ECO:0000256" key="1">
    <source>
        <dbReference type="ARBA" id="ARBA00023125"/>
    </source>
</evidence>
<sequence>MSNRKENTKKALLDAMVELLSKESFDDITTKRLAETAGISRSSFYTHYKDKYEMIDSYQQMLSHKLEFVFEKDYGNREQIFLEIFKFLAREKLLSALVSANGTRELQSFIINRVRLLIKTDLQEKITNHNMTEQEKDYQSIYLAYAFFGTCQAWVAKGKKESPEEMTQFVLKMLSITD</sequence>
<dbReference type="EMBL" id="NSGR01000004">
    <property type="protein sequence ID" value="PCH13593.1"/>
    <property type="molecule type" value="Genomic_DNA"/>
</dbReference>
<reference evidence="5 6" key="1">
    <citation type="submission" date="2016-06" db="EMBL/GenBank/DDBJ databases">
        <authorList>
            <person name="Haines A.N."/>
            <person name="Council K.R."/>
        </authorList>
    </citation>
    <scope>NUCLEOTIDE SEQUENCE [LARGE SCALE GENOMIC DNA]</scope>
    <source>
        <strain evidence="5 6">SP158-29</strain>
    </source>
</reference>
<evidence type="ECO:0000256" key="2">
    <source>
        <dbReference type="PROSITE-ProRule" id="PRU00335"/>
    </source>
</evidence>
<evidence type="ECO:0000259" key="3">
    <source>
        <dbReference type="PROSITE" id="PS50977"/>
    </source>
</evidence>
<feature type="domain" description="HTH tetR-type" evidence="3">
    <location>
        <begin position="6"/>
        <end position="66"/>
    </location>
</feature>
<dbReference type="PROSITE" id="PS50977">
    <property type="entry name" value="HTH_TETR_2"/>
    <property type="match status" value="1"/>
</dbReference>
<organism evidence="5 6">
    <name type="scientific">Streptococcus parauberis</name>
    <dbReference type="NCBI Taxonomy" id="1348"/>
    <lineage>
        <taxon>Bacteria</taxon>
        <taxon>Bacillati</taxon>
        <taxon>Bacillota</taxon>
        <taxon>Bacilli</taxon>
        <taxon>Lactobacillales</taxon>
        <taxon>Streptococcaceae</taxon>
        <taxon>Streptococcus</taxon>
    </lineage>
</organism>
<dbReference type="GeneID" id="61421685"/>
<dbReference type="Proteomes" id="UP000217465">
    <property type="component" value="Unassembled WGS sequence"/>
</dbReference>
<dbReference type="SUPFAM" id="SSF46689">
    <property type="entry name" value="Homeodomain-like"/>
    <property type="match status" value="1"/>
</dbReference>
<dbReference type="PANTHER" id="PTHR43479:SF7">
    <property type="entry name" value="TETR-FAMILY TRANSCRIPTIONAL REGULATOR"/>
    <property type="match status" value="1"/>
</dbReference>
<dbReference type="PANTHER" id="PTHR43479">
    <property type="entry name" value="ACREF/ENVCD OPERON REPRESSOR-RELATED"/>
    <property type="match status" value="1"/>
</dbReference>
<dbReference type="PRINTS" id="PR00455">
    <property type="entry name" value="HTHTETR"/>
</dbReference>
<evidence type="ECO:0000313" key="5">
    <source>
        <dbReference type="EMBL" id="PCH13593.1"/>
    </source>
</evidence>
<proteinExistence type="predicted"/>
<dbReference type="STRING" id="936154.STP_1836"/>
<dbReference type="InterPro" id="IPR050624">
    <property type="entry name" value="HTH-type_Tx_Regulator"/>
</dbReference>
<gene>
    <name evidence="5" type="primary">srpR</name>
    <name evidence="5" type="ORF">A9Y57_00226</name>
    <name evidence="4" type="ORF">P7G31_03030</name>
</gene>